<gene>
    <name evidence="2" type="ORF">ACELLULO517_01705</name>
</gene>
<protein>
    <recommendedName>
        <fullName evidence="4">Transmembrane protein</fullName>
    </recommendedName>
</protein>
<feature type="transmembrane region" description="Helical" evidence="1">
    <location>
        <begin position="66"/>
        <end position="87"/>
    </location>
</feature>
<feature type="transmembrane region" description="Helical" evidence="1">
    <location>
        <begin position="94"/>
        <end position="116"/>
    </location>
</feature>
<keyword evidence="1" id="KW-0472">Membrane</keyword>
<keyword evidence="1" id="KW-0812">Transmembrane</keyword>
<comment type="caution">
    <text evidence="2">The sequence shown here is derived from an EMBL/GenBank/DDBJ whole genome shotgun (WGS) entry which is preliminary data.</text>
</comment>
<accession>A0A963YXG9</accession>
<keyword evidence="3" id="KW-1185">Reference proteome</keyword>
<evidence type="ECO:0000313" key="2">
    <source>
        <dbReference type="EMBL" id="MCB8878931.1"/>
    </source>
</evidence>
<name>A0A963YXG9_9PROT</name>
<proteinExistence type="predicted"/>
<evidence type="ECO:0008006" key="4">
    <source>
        <dbReference type="Google" id="ProtNLM"/>
    </source>
</evidence>
<sequence>MTKTKPPPARTPVRSPGRRLRDALLLPLALLLVAFEIGLQAGARLLRRWRPVRLLEATIGRLPPWAILPLFIIPEAMSHIGGFYATYLLAQRKFLAATLVAVLIKGVGLLIALWIYQACRPALMTIRWFAWVHGKVEAARHWAMGRMREPLSHIRRAMRRVRAGLLIGPVEPGARHSGRRLAAIRVRLLTRLGRWR</sequence>
<dbReference type="Proteomes" id="UP000721844">
    <property type="component" value="Unassembled WGS sequence"/>
</dbReference>
<evidence type="ECO:0000256" key="1">
    <source>
        <dbReference type="SAM" id="Phobius"/>
    </source>
</evidence>
<dbReference type="EMBL" id="JAESVA010000001">
    <property type="protein sequence ID" value="MCB8878931.1"/>
    <property type="molecule type" value="Genomic_DNA"/>
</dbReference>
<reference evidence="2 3" key="1">
    <citation type="journal article" date="2021" name="Microorganisms">
        <title>Acidisoma silvae sp. nov. and Acidisomacellulosilytica sp. nov., Two Acidophilic Bacteria Isolated from Decaying Wood, Hydrolyzing Cellulose and Producing Poly-3-hydroxybutyrate.</title>
        <authorList>
            <person name="Mieszkin S."/>
            <person name="Pouder E."/>
            <person name="Uroz S."/>
            <person name="Simon-Colin C."/>
            <person name="Alain K."/>
        </authorList>
    </citation>
    <scope>NUCLEOTIDE SEQUENCE [LARGE SCALE GENOMIC DNA]</scope>
    <source>
        <strain evidence="2 3">HW T5.17</strain>
    </source>
</reference>
<dbReference type="AlphaFoldDB" id="A0A963YXG9"/>
<organism evidence="2 3">
    <name type="scientific">Acidisoma cellulosilyticum</name>
    <dbReference type="NCBI Taxonomy" id="2802395"/>
    <lineage>
        <taxon>Bacteria</taxon>
        <taxon>Pseudomonadati</taxon>
        <taxon>Pseudomonadota</taxon>
        <taxon>Alphaproteobacteria</taxon>
        <taxon>Acetobacterales</taxon>
        <taxon>Acidocellaceae</taxon>
        <taxon>Acidisoma</taxon>
    </lineage>
</organism>
<dbReference type="RefSeq" id="WP_227305258.1">
    <property type="nucleotide sequence ID" value="NZ_JAESVA010000001.1"/>
</dbReference>
<evidence type="ECO:0000313" key="3">
    <source>
        <dbReference type="Proteomes" id="UP000721844"/>
    </source>
</evidence>
<keyword evidence="1" id="KW-1133">Transmembrane helix</keyword>